<dbReference type="InterPro" id="IPR005135">
    <property type="entry name" value="Endo/exonuclease/phosphatase"/>
</dbReference>
<organism evidence="8 9">
    <name type="scientific">Acrobeloides nanus</name>
    <dbReference type="NCBI Taxonomy" id="290746"/>
    <lineage>
        <taxon>Eukaryota</taxon>
        <taxon>Metazoa</taxon>
        <taxon>Ecdysozoa</taxon>
        <taxon>Nematoda</taxon>
        <taxon>Chromadorea</taxon>
        <taxon>Rhabditida</taxon>
        <taxon>Tylenchina</taxon>
        <taxon>Cephalobomorpha</taxon>
        <taxon>Cephaloboidea</taxon>
        <taxon>Cephalobidae</taxon>
        <taxon>Acrobeloides</taxon>
    </lineage>
</organism>
<feature type="domain" description="Reverse transcriptase" evidence="7">
    <location>
        <begin position="605"/>
        <end position="880"/>
    </location>
</feature>
<evidence type="ECO:0000313" key="9">
    <source>
        <dbReference type="WBParaSite" id="ACRNAN_Path_1225.g4777.t1"/>
    </source>
</evidence>
<dbReference type="PROSITE" id="PS00726">
    <property type="entry name" value="AP_NUCLEASE_F1_1"/>
    <property type="match status" value="1"/>
</dbReference>
<dbReference type="SMART" id="SM00249">
    <property type="entry name" value="PHD"/>
    <property type="match status" value="2"/>
</dbReference>
<dbReference type="GO" id="GO:0008270">
    <property type="term" value="F:zinc ion binding"/>
    <property type="evidence" value="ECO:0007669"/>
    <property type="project" value="UniProtKB-KW"/>
</dbReference>
<dbReference type="InterPro" id="IPR019787">
    <property type="entry name" value="Znf_PHD-finger"/>
</dbReference>
<feature type="compositionally biased region" description="Low complexity" evidence="5">
    <location>
        <begin position="11"/>
        <end position="25"/>
    </location>
</feature>
<dbReference type="SUPFAM" id="SSF56219">
    <property type="entry name" value="DNase I-like"/>
    <property type="match status" value="1"/>
</dbReference>
<proteinExistence type="predicted"/>
<dbReference type="WBParaSite" id="ACRNAN_Path_1225.g4777.t1">
    <property type="protein sequence ID" value="ACRNAN_Path_1225.g4777.t1"/>
    <property type="gene ID" value="ACRNAN_Path_1225.g4777"/>
</dbReference>
<dbReference type="Gene3D" id="3.30.70.270">
    <property type="match status" value="1"/>
</dbReference>
<dbReference type="Gene3D" id="3.30.40.10">
    <property type="entry name" value="Zinc/RING finger domain, C3HC4 (zinc finger)"/>
    <property type="match status" value="1"/>
</dbReference>
<dbReference type="GO" id="GO:0003677">
    <property type="term" value="F:DNA binding"/>
    <property type="evidence" value="ECO:0007669"/>
    <property type="project" value="InterPro"/>
</dbReference>
<dbReference type="Pfam" id="PF00078">
    <property type="entry name" value="RVT_1"/>
    <property type="match status" value="1"/>
</dbReference>
<dbReference type="PANTHER" id="PTHR33332">
    <property type="entry name" value="REVERSE TRANSCRIPTASE DOMAIN-CONTAINING PROTEIN"/>
    <property type="match status" value="1"/>
</dbReference>
<dbReference type="InterPro" id="IPR043502">
    <property type="entry name" value="DNA/RNA_pol_sf"/>
</dbReference>
<dbReference type="SUPFAM" id="SSF57903">
    <property type="entry name" value="FYVE/PHD zinc finger"/>
    <property type="match status" value="2"/>
</dbReference>
<dbReference type="InterPro" id="IPR043128">
    <property type="entry name" value="Rev_trsase/Diguanyl_cyclase"/>
</dbReference>
<dbReference type="AlphaFoldDB" id="A0A914BXJ0"/>
<protein>
    <submittedName>
        <fullName evidence="9">Reverse transcriptase</fullName>
    </submittedName>
</protein>
<dbReference type="SUPFAM" id="SSF56672">
    <property type="entry name" value="DNA/RNA polymerases"/>
    <property type="match status" value="1"/>
</dbReference>
<feature type="region of interest" description="Disordered" evidence="5">
    <location>
        <begin position="1"/>
        <end position="33"/>
    </location>
</feature>
<dbReference type="InterPro" id="IPR000477">
    <property type="entry name" value="RT_dom"/>
</dbReference>
<keyword evidence="1" id="KW-0479">Metal-binding</keyword>
<evidence type="ECO:0000259" key="6">
    <source>
        <dbReference type="PROSITE" id="PS50016"/>
    </source>
</evidence>
<dbReference type="InterPro" id="IPR011011">
    <property type="entry name" value="Znf_FYVE_PHD"/>
</dbReference>
<dbReference type="Pfam" id="PF03372">
    <property type="entry name" value="Exo_endo_phos"/>
    <property type="match status" value="1"/>
</dbReference>
<name>A0A914BXJ0_9BILA</name>
<dbReference type="GO" id="GO:0004519">
    <property type="term" value="F:endonuclease activity"/>
    <property type="evidence" value="ECO:0007669"/>
    <property type="project" value="InterPro"/>
</dbReference>
<evidence type="ECO:0000256" key="2">
    <source>
        <dbReference type="ARBA" id="ARBA00022771"/>
    </source>
</evidence>
<dbReference type="InterPro" id="IPR036691">
    <property type="entry name" value="Endo/exonu/phosph_ase_sf"/>
</dbReference>
<evidence type="ECO:0000259" key="7">
    <source>
        <dbReference type="PROSITE" id="PS50878"/>
    </source>
</evidence>
<dbReference type="InterPro" id="IPR020847">
    <property type="entry name" value="AP_endonuclease_F1_BS"/>
</dbReference>
<dbReference type="InterPro" id="IPR013083">
    <property type="entry name" value="Znf_RING/FYVE/PHD"/>
</dbReference>
<dbReference type="Proteomes" id="UP000887540">
    <property type="component" value="Unplaced"/>
</dbReference>
<keyword evidence="2 4" id="KW-0863">Zinc-finger</keyword>
<dbReference type="InterPro" id="IPR019786">
    <property type="entry name" value="Zinc_finger_PHD-type_CS"/>
</dbReference>
<dbReference type="PROSITE" id="PS50878">
    <property type="entry name" value="RT_POL"/>
    <property type="match status" value="1"/>
</dbReference>
<dbReference type="CDD" id="cd01650">
    <property type="entry name" value="RT_nLTR_like"/>
    <property type="match status" value="1"/>
</dbReference>
<accession>A0A914BXJ0</accession>
<reference evidence="9" key="1">
    <citation type="submission" date="2022-11" db="UniProtKB">
        <authorList>
            <consortium name="WormBaseParasite"/>
        </authorList>
    </citation>
    <scope>IDENTIFICATION</scope>
</reference>
<sequence>METYISKASNRRGSPSKSPNSSELSGQDRGNEAKCPKCHKNWDAVEGTSLECSVCNCWYHLTCTDLVEPPPDEEPWTCEACQQAVQPSAPPESFKCYLCNRRAKPTERLQCSVCRSVSHPRCEGLEQRQIEAIRKGEDYFSCRECLNFYNTLALPIFHDLYTEPPRIRKNNANSRMESALADADMFVANKPSKLRIISANINGLRGKKDALEATVETYNPDIVLLQETKIDATIKSDELSIPGYVLFRSDRTSGGGGVCVYAKQQLKPRAHRSIQSPFFELASVTVDTSTTRAVFASVYRRPNQVLEAKTSFLDSLEDLIIDCATRPVIAAGDVNIDWLATESDELREMLKTHGMRQLYERPTHGHKAIDHAYVPASLKSVNMQQLAGLEKIHDTLYFETDIRLKRHRPDPILINDFKNANWSALMRYLVDLNLSQGICEAATLDDACSLLQDRILEAMSKFVPTKKVRPKNSVQWVTEEVKRFSRAKDLAHQRSKENPTTENIAACRRLKRKFKQLVRKTKTNFCQTAIEKATTPQEFWKTIRRLQGKTTIAPLPDLQTGGKAATTDQEKADVLTETFESVISMVVLKKASQVLSDPIATLITRCLAETTFPTLWKNAVTVPIPKKENSVDPNDYRPIALLPIISKIAESFILSLIYPAIESTTNDNQFGFRKHRSTTDALLRFDHLVASGFDKCKRSGKATRVAAVFFNIRKAFDSVPIQQLIANLKSRSIDHSHIKLLDSYLRDRTFQVRVGTSISEKRQATSGVPQGSVLGPILFNSYVDQVLETRLSEDANLIMYADDLAYVKPILGPEDEKAVQEDIDKLSESYKSLQLRLNANKCKLMVMSLAKAHQKTPLRITLDQEEIENVENIRYLGVDLDPKLSFKNHVQRIATKTKQAIGALSRTVHKWAPIGTFEKLYKTTVEPIMLYCVEAWYPNQHSLQDRLERVQRMAARQIHRDYRQPYASLLEATGWKPLSRVAVERRIKLAYQYHHGLRLLPEGTIVRQSAIPIRRSIRTTASHEFYMPYAMDNPISELRRNWNAVPPEVASLPSVNALKSSLEDGMVYTHLVNRGIVRRTDNIQ</sequence>
<evidence type="ECO:0000256" key="4">
    <source>
        <dbReference type="PROSITE-ProRule" id="PRU00146"/>
    </source>
</evidence>
<dbReference type="PROSITE" id="PS01359">
    <property type="entry name" value="ZF_PHD_1"/>
    <property type="match status" value="1"/>
</dbReference>
<evidence type="ECO:0000256" key="1">
    <source>
        <dbReference type="ARBA" id="ARBA00022723"/>
    </source>
</evidence>
<dbReference type="Gene3D" id="3.60.10.10">
    <property type="entry name" value="Endonuclease/exonuclease/phosphatase"/>
    <property type="match status" value="1"/>
</dbReference>
<evidence type="ECO:0000256" key="5">
    <source>
        <dbReference type="SAM" id="MobiDB-lite"/>
    </source>
</evidence>
<feature type="domain" description="PHD-type" evidence="6">
    <location>
        <begin position="32"/>
        <end position="84"/>
    </location>
</feature>
<evidence type="ECO:0000313" key="8">
    <source>
        <dbReference type="Proteomes" id="UP000887540"/>
    </source>
</evidence>
<dbReference type="PROSITE" id="PS50016">
    <property type="entry name" value="ZF_PHD_2"/>
    <property type="match status" value="1"/>
</dbReference>
<dbReference type="GO" id="GO:0006281">
    <property type="term" value="P:DNA repair"/>
    <property type="evidence" value="ECO:0007669"/>
    <property type="project" value="InterPro"/>
</dbReference>
<keyword evidence="3" id="KW-0862">Zinc</keyword>
<dbReference type="InterPro" id="IPR001965">
    <property type="entry name" value="Znf_PHD"/>
</dbReference>
<evidence type="ECO:0000256" key="3">
    <source>
        <dbReference type="ARBA" id="ARBA00022833"/>
    </source>
</evidence>
<keyword evidence="8" id="KW-1185">Reference proteome</keyword>